<dbReference type="PIRSF" id="PIRSF000126">
    <property type="entry name" value="11-beta-HSD1"/>
    <property type="match status" value="1"/>
</dbReference>
<keyword evidence="7" id="KW-0275">Fatty acid biosynthesis</keyword>
<gene>
    <name evidence="8" type="ORF">WT83_15420</name>
</gene>
<dbReference type="PRINTS" id="PR00081">
    <property type="entry name" value="GDHRDH"/>
</dbReference>
<keyword evidence="3" id="KW-0276">Fatty acid metabolism</keyword>
<dbReference type="Proteomes" id="UP000068016">
    <property type="component" value="Unassembled WGS sequence"/>
</dbReference>
<comment type="pathway">
    <text evidence="1">Lipid metabolism; fatty acid biosynthesis.</text>
</comment>
<evidence type="ECO:0000313" key="9">
    <source>
        <dbReference type="Proteomes" id="UP000068016"/>
    </source>
</evidence>
<keyword evidence="4" id="KW-0521">NADP</keyword>
<evidence type="ECO:0000256" key="1">
    <source>
        <dbReference type="ARBA" id="ARBA00005194"/>
    </source>
</evidence>
<keyword evidence="6" id="KW-0443">Lipid metabolism</keyword>
<evidence type="ECO:0000256" key="6">
    <source>
        <dbReference type="ARBA" id="ARBA00023098"/>
    </source>
</evidence>
<evidence type="ECO:0000256" key="3">
    <source>
        <dbReference type="ARBA" id="ARBA00022832"/>
    </source>
</evidence>
<dbReference type="InterPro" id="IPR002347">
    <property type="entry name" value="SDR_fam"/>
</dbReference>
<dbReference type="PANTHER" id="PTHR43086:SF2">
    <property type="entry name" value="HYDROXYSTEROID DEHYDROGENASE-LIKE PROTEIN 1"/>
    <property type="match status" value="1"/>
</dbReference>
<evidence type="ECO:0000256" key="5">
    <source>
        <dbReference type="ARBA" id="ARBA00023002"/>
    </source>
</evidence>
<accession>A0A108ER96</accession>
<dbReference type="PANTHER" id="PTHR43086">
    <property type="entry name" value="VERY-LONG-CHAIN 3-OXOOACYL-COA REDUCTASE"/>
    <property type="match status" value="1"/>
</dbReference>
<evidence type="ECO:0000313" key="8">
    <source>
        <dbReference type="EMBL" id="KWN16080.1"/>
    </source>
</evidence>
<protein>
    <recommendedName>
        <fullName evidence="10">SDR family NAD(P)-dependent oxidoreductase</fullName>
    </recommendedName>
</protein>
<reference evidence="8 9" key="1">
    <citation type="submission" date="2015-11" db="EMBL/GenBank/DDBJ databases">
        <title>Expanding the genomic diversity of Burkholderia species for the development of highly accurate diagnostics.</title>
        <authorList>
            <person name="Sahl J."/>
            <person name="Keim P."/>
            <person name="Wagner D."/>
        </authorList>
    </citation>
    <scope>NUCLEOTIDE SEQUENCE [LARGE SCALE GENOMIC DNA]</scope>
    <source>
        <strain evidence="8 9">MSMB793WGS</strain>
    </source>
</reference>
<evidence type="ECO:0000256" key="4">
    <source>
        <dbReference type="ARBA" id="ARBA00022857"/>
    </source>
</evidence>
<dbReference type="InterPro" id="IPR020904">
    <property type="entry name" value="Sc_DH/Rdtase_CS"/>
</dbReference>
<evidence type="ECO:0008006" key="10">
    <source>
        <dbReference type="Google" id="ProtNLM"/>
    </source>
</evidence>
<dbReference type="AlphaFoldDB" id="A0A108ER96"/>
<dbReference type="PROSITE" id="PS00061">
    <property type="entry name" value="ADH_SHORT"/>
    <property type="match status" value="1"/>
</dbReference>
<proteinExistence type="predicted"/>
<keyword evidence="2" id="KW-0444">Lipid biosynthesis</keyword>
<dbReference type="CDD" id="cd05356">
    <property type="entry name" value="17beta-HSD1_like_SDR_c"/>
    <property type="match status" value="1"/>
</dbReference>
<sequence>MAIDASVVLQLGGAALLIRALSGLARWLWLYIWLPQRLNGEHLAERFGPGSWALITAASDGLGKAFAQDLARYGFNVILVSRTQSKLDRLKDEMQALGVQVRTVAADLSNTAPQTYESLVAAAQDVDLSVLINCVGTTVHRRYGDVPPKTLRHLVAVNVSTTAIVTHTLLPLLLRHAESTGRRAALLNVGSIVGRFCWPGTQLYGACKAFIDHLSIPLAYEYRDQLDVLSFQPTVMATAMAAGTEPAAITIPPQQAAHAALSQLGHVLTSHGHWRHGMTAAFLAVLPRGIRNAFLLKQALAMGKVELARSEQATESERLL</sequence>
<evidence type="ECO:0000256" key="2">
    <source>
        <dbReference type="ARBA" id="ARBA00022516"/>
    </source>
</evidence>
<dbReference type="Gene3D" id="3.40.50.720">
    <property type="entry name" value="NAD(P)-binding Rossmann-like Domain"/>
    <property type="match status" value="1"/>
</dbReference>
<dbReference type="GO" id="GO:0030497">
    <property type="term" value="P:fatty acid elongation"/>
    <property type="evidence" value="ECO:0007669"/>
    <property type="project" value="TreeGrafter"/>
</dbReference>
<dbReference type="GO" id="GO:0016491">
    <property type="term" value="F:oxidoreductase activity"/>
    <property type="evidence" value="ECO:0007669"/>
    <property type="project" value="UniProtKB-KW"/>
</dbReference>
<dbReference type="RefSeq" id="WP_060347304.1">
    <property type="nucleotide sequence ID" value="NZ_LPLZ01000042.1"/>
</dbReference>
<dbReference type="InterPro" id="IPR036291">
    <property type="entry name" value="NAD(P)-bd_dom_sf"/>
</dbReference>
<evidence type="ECO:0000256" key="7">
    <source>
        <dbReference type="ARBA" id="ARBA00023160"/>
    </source>
</evidence>
<comment type="caution">
    <text evidence="8">The sequence shown here is derived from an EMBL/GenBank/DDBJ whole genome shotgun (WGS) entry which is preliminary data.</text>
</comment>
<keyword evidence="5" id="KW-0560">Oxidoreductase</keyword>
<dbReference type="Pfam" id="PF00106">
    <property type="entry name" value="adh_short"/>
    <property type="match status" value="1"/>
</dbReference>
<organism evidence="8 9">
    <name type="scientific">Burkholderia territorii</name>
    <dbReference type="NCBI Taxonomy" id="1503055"/>
    <lineage>
        <taxon>Bacteria</taxon>
        <taxon>Pseudomonadati</taxon>
        <taxon>Pseudomonadota</taxon>
        <taxon>Betaproteobacteria</taxon>
        <taxon>Burkholderiales</taxon>
        <taxon>Burkholderiaceae</taxon>
        <taxon>Burkholderia</taxon>
        <taxon>Burkholderia cepacia complex</taxon>
    </lineage>
</organism>
<dbReference type="EMBL" id="LPLZ01000042">
    <property type="protein sequence ID" value="KWN16080.1"/>
    <property type="molecule type" value="Genomic_DNA"/>
</dbReference>
<name>A0A108ER96_9BURK</name>
<dbReference type="SUPFAM" id="SSF51735">
    <property type="entry name" value="NAD(P)-binding Rossmann-fold domains"/>
    <property type="match status" value="1"/>
</dbReference>